<feature type="active site" evidence="5">
    <location>
        <position position="37"/>
    </location>
</feature>
<organism evidence="8 9">
    <name type="scientific">Niallia nealsonii</name>
    <dbReference type="NCBI Taxonomy" id="115979"/>
    <lineage>
        <taxon>Bacteria</taxon>
        <taxon>Bacillati</taxon>
        <taxon>Bacillota</taxon>
        <taxon>Bacilli</taxon>
        <taxon>Bacillales</taxon>
        <taxon>Bacillaceae</taxon>
        <taxon>Niallia</taxon>
    </lineage>
</organism>
<dbReference type="PROSITE" id="PS00150">
    <property type="entry name" value="ACYLPHOSPHATASE_1"/>
    <property type="match status" value="1"/>
</dbReference>
<evidence type="ECO:0000313" key="9">
    <source>
        <dbReference type="Proteomes" id="UP000233375"/>
    </source>
</evidence>
<comment type="catalytic activity">
    <reaction evidence="4 5">
        <text>an acyl phosphate + H2O = a carboxylate + phosphate + H(+)</text>
        <dbReference type="Rhea" id="RHEA:14965"/>
        <dbReference type="ChEBI" id="CHEBI:15377"/>
        <dbReference type="ChEBI" id="CHEBI:15378"/>
        <dbReference type="ChEBI" id="CHEBI:29067"/>
        <dbReference type="ChEBI" id="CHEBI:43474"/>
        <dbReference type="ChEBI" id="CHEBI:59918"/>
        <dbReference type="EC" id="3.6.1.7"/>
    </reaction>
</comment>
<reference evidence="8 9" key="1">
    <citation type="journal article" date="2003" name="Int. J. Syst. Evol. Microbiol.">
        <title>Bacillus nealsonii sp. nov., isolated from a spacecraft-assembly facility, whose spores are gamma-radiation resistant.</title>
        <authorList>
            <person name="Venkateswaran K."/>
            <person name="Kempf M."/>
            <person name="Chen F."/>
            <person name="Satomi M."/>
            <person name="Nicholson W."/>
            <person name="Kern R."/>
        </authorList>
    </citation>
    <scope>NUCLEOTIDE SEQUENCE [LARGE SCALE GENOMIC DNA]</scope>
    <source>
        <strain evidence="8 9">FO-92</strain>
    </source>
</reference>
<evidence type="ECO:0000256" key="4">
    <source>
        <dbReference type="ARBA" id="ARBA00047645"/>
    </source>
</evidence>
<comment type="caution">
    <text evidence="8">The sequence shown here is derived from an EMBL/GenBank/DDBJ whole genome shotgun (WGS) entry which is preliminary data.</text>
</comment>
<dbReference type="SUPFAM" id="SSF54975">
    <property type="entry name" value="Acylphosphatase/BLUF domain-like"/>
    <property type="match status" value="1"/>
</dbReference>
<evidence type="ECO:0000256" key="1">
    <source>
        <dbReference type="ARBA" id="ARBA00005614"/>
    </source>
</evidence>
<dbReference type="AlphaFoldDB" id="A0A2N0Z0I7"/>
<evidence type="ECO:0000256" key="5">
    <source>
        <dbReference type="PROSITE-ProRule" id="PRU00520"/>
    </source>
</evidence>
<dbReference type="PANTHER" id="PTHR47268">
    <property type="entry name" value="ACYLPHOSPHATASE"/>
    <property type="match status" value="1"/>
</dbReference>
<evidence type="ECO:0000259" key="7">
    <source>
        <dbReference type="PROSITE" id="PS51160"/>
    </source>
</evidence>
<evidence type="ECO:0000256" key="3">
    <source>
        <dbReference type="ARBA" id="ARBA00015991"/>
    </source>
</evidence>
<dbReference type="PROSITE" id="PS51160">
    <property type="entry name" value="ACYLPHOSPHATASE_3"/>
    <property type="match status" value="1"/>
</dbReference>
<name>A0A2N0Z0I7_9BACI</name>
<dbReference type="GO" id="GO:0003998">
    <property type="term" value="F:acylphosphatase activity"/>
    <property type="evidence" value="ECO:0007669"/>
    <property type="project" value="UniProtKB-EC"/>
</dbReference>
<dbReference type="Gene3D" id="3.30.70.100">
    <property type="match status" value="1"/>
</dbReference>
<dbReference type="EC" id="3.6.1.7" evidence="2 5"/>
<evidence type="ECO:0000256" key="2">
    <source>
        <dbReference type="ARBA" id="ARBA00012150"/>
    </source>
</evidence>
<protein>
    <recommendedName>
        <fullName evidence="3 5">acylphosphatase</fullName>
        <ecNumber evidence="2 5">3.6.1.7</ecNumber>
    </recommendedName>
</protein>
<comment type="similarity">
    <text evidence="1 6">Belongs to the acylphosphatase family.</text>
</comment>
<feature type="domain" description="Acylphosphatase-like" evidence="7">
    <location>
        <begin position="4"/>
        <end position="89"/>
    </location>
</feature>
<feature type="active site" evidence="5">
    <location>
        <position position="19"/>
    </location>
</feature>
<accession>A0A2N0Z0I7</accession>
<evidence type="ECO:0000256" key="6">
    <source>
        <dbReference type="RuleBase" id="RU004168"/>
    </source>
</evidence>
<dbReference type="InterPro" id="IPR020456">
    <property type="entry name" value="Acylphosphatase"/>
</dbReference>
<dbReference type="InterPro" id="IPR017968">
    <property type="entry name" value="Acylphosphatase_CS"/>
</dbReference>
<dbReference type="InterPro" id="IPR001792">
    <property type="entry name" value="Acylphosphatase-like_dom"/>
</dbReference>
<sequence length="89" mass="10178">MMIQYHLIVSGKVQGVGFRYFVQMKAIHYDVTGWVKNLENGSVEIVASACKEALLSFIKEIKKGNRFISVEHLDIREEIPSGFTSFKIR</sequence>
<dbReference type="PANTHER" id="PTHR47268:SF4">
    <property type="entry name" value="ACYLPHOSPHATASE"/>
    <property type="match status" value="1"/>
</dbReference>
<dbReference type="Proteomes" id="UP000233375">
    <property type="component" value="Unassembled WGS sequence"/>
</dbReference>
<dbReference type="InterPro" id="IPR036046">
    <property type="entry name" value="Acylphosphatase-like_dom_sf"/>
</dbReference>
<keyword evidence="5" id="KW-0378">Hydrolase</keyword>
<dbReference type="Pfam" id="PF00708">
    <property type="entry name" value="Acylphosphatase"/>
    <property type="match status" value="1"/>
</dbReference>
<dbReference type="EMBL" id="PISE01000030">
    <property type="protein sequence ID" value="PKG23021.1"/>
    <property type="molecule type" value="Genomic_DNA"/>
</dbReference>
<evidence type="ECO:0000313" key="8">
    <source>
        <dbReference type="EMBL" id="PKG23021.1"/>
    </source>
</evidence>
<proteinExistence type="inferred from homology"/>
<dbReference type="OrthoDB" id="9808093at2"/>
<keyword evidence="9" id="KW-1185">Reference proteome</keyword>
<gene>
    <name evidence="8" type="ORF">CWS01_13840</name>
</gene>